<dbReference type="Gene3D" id="3.40.50.300">
    <property type="entry name" value="P-loop containing nucleotide triphosphate hydrolases"/>
    <property type="match status" value="1"/>
</dbReference>
<organism evidence="2 3">
    <name type="scientific">Azospirillum thermophilum</name>
    <dbReference type="NCBI Taxonomy" id="2202148"/>
    <lineage>
        <taxon>Bacteria</taxon>
        <taxon>Pseudomonadati</taxon>
        <taxon>Pseudomonadota</taxon>
        <taxon>Alphaproteobacteria</taxon>
        <taxon>Rhodospirillales</taxon>
        <taxon>Azospirillaceae</taxon>
        <taxon>Azospirillum</taxon>
    </lineage>
</organism>
<dbReference type="Pfam" id="PF07475">
    <property type="entry name" value="Hpr_kinase_C"/>
    <property type="match status" value="1"/>
</dbReference>
<dbReference type="EMBL" id="CP029354">
    <property type="protein sequence ID" value="AWK88356.1"/>
    <property type="molecule type" value="Genomic_DNA"/>
</dbReference>
<dbReference type="AlphaFoldDB" id="A0A2S2CV52"/>
<keyword evidence="3" id="KW-1185">Reference proteome</keyword>
<dbReference type="GO" id="GO:0000155">
    <property type="term" value="F:phosphorelay sensor kinase activity"/>
    <property type="evidence" value="ECO:0007669"/>
    <property type="project" value="InterPro"/>
</dbReference>
<dbReference type="OrthoDB" id="3213869at2"/>
<evidence type="ECO:0000313" key="2">
    <source>
        <dbReference type="EMBL" id="AWK88356.1"/>
    </source>
</evidence>
<evidence type="ECO:0000313" key="3">
    <source>
        <dbReference type="Proteomes" id="UP000245629"/>
    </source>
</evidence>
<dbReference type="Proteomes" id="UP000245629">
    <property type="component" value="Chromosome 3"/>
</dbReference>
<name>A0A2S2CV52_9PROT</name>
<dbReference type="InterPro" id="IPR011104">
    <property type="entry name" value="Hpr_kin/Pase_C"/>
</dbReference>
<dbReference type="InterPro" id="IPR027417">
    <property type="entry name" value="P-loop_NTPase"/>
</dbReference>
<dbReference type="SUPFAM" id="SSF53795">
    <property type="entry name" value="PEP carboxykinase-like"/>
    <property type="match status" value="1"/>
</dbReference>
<dbReference type="GO" id="GO:0005524">
    <property type="term" value="F:ATP binding"/>
    <property type="evidence" value="ECO:0007669"/>
    <property type="project" value="InterPro"/>
</dbReference>
<protein>
    <recommendedName>
        <fullName evidence="1">HPr kinase/phosphorylase C-terminal domain-containing protein</fullName>
    </recommendedName>
</protein>
<gene>
    <name evidence="2" type="ORF">DEW08_19910</name>
</gene>
<proteinExistence type="predicted"/>
<sequence length="318" mass="33640">MPTLSRPAPGLLPSTDDRMLCGWRVASALRLPDLLPWTGDGRAPDLVIDLGPVPDRLDDPVIDHALLQVAADGACRFAIPDVAAFLIDPAGRHVTVDPALPPETPDIRVFLLGTVFGILCYRRGLLPLHASCVRVGDGAVALAGPSGIGKSTLAAALVRQGHAMLADDVTVLDVVGPGGPRVLPAFPRLKLWRDALARMGRNADGLERSRAELDKFHLPVTDAFCPEPLPLRAVFHLEAARHGDGDGLRRLRGPEAVARMGRDLYRGGLMMRLGLTGRALPAMVTAAGARDGTWAVAHGHGPGGLDRSIAGILDRLPT</sequence>
<dbReference type="RefSeq" id="WP_109330547.1">
    <property type="nucleotide sequence ID" value="NZ_CP029354.1"/>
</dbReference>
<dbReference type="GO" id="GO:0006109">
    <property type="term" value="P:regulation of carbohydrate metabolic process"/>
    <property type="evidence" value="ECO:0007669"/>
    <property type="project" value="InterPro"/>
</dbReference>
<reference evidence="3" key="1">
    <citation type="submission" date="2018-05" db="EMBL/GenBank/DDBJ databases">
        <title>Azospirillum thermophila sp. nov., a novel isolated from hot spring.</title>
        <authorList>
            <person name="Zhao Z."/>
        </authorList>
    </citation>
    <scope>NUCLEOTIDE SEQUENCE [LARGE SCALE GENOMIC DNA]</scope>
    <source>
        <strain evidence="3">CFH 70021</strain>
    </source>
</reference>
<evidence type="ECO:0000259" key="1">
    <source>
        <dbReference type="Pfam" id="PF07475"/>
    </source>
</evidence>
<accession>A0A2S2CV52</accession>
<feature type="domain" description="HPr kinase/phosphorylase C-terminal" evidence="1">
    <location>
        <begin position="128"/>
        <end position="172"/>
    </location>
</feature>
<dbReference type="KEGG" id="azz:DEW08_19910"/>